<organism evidence="2 3">
    <name type="scientific">Allochromatium palmeri</name>
    <dbReference type="NCBI Taxonomy" id="231048"/>
    <lineage>
        <taxon>Bacteria</taxon>
        <taxon>Pseudomonadati</taxon>
        <taxon>Pseudomonadota</taxon>
        <taxon>Gammaproteobacteria</taxon>
        <taxon>Chromatiales</taxon>
        <taxon>Chromatiaceae</taxon>
        <taxon>Allochromatium</taxon>
    </lineage>
</organism>
<dbReference type="Pfam" id="PF05406">
    <property type="entry name" value="WGR"/>
    <property type="match status" value="1"/>
</dbReference>
<evidence type="ECO:0000259" key="1">
    <source>
        <dbReference type="Pfam" id="PF05406"/>
    </source>
</evidence>
<evidence type="ECO:0000313" key="3">
    <source>
        <dbReference type="Proteomes" id="UP000434044"/>
    </source>
</evidence>
<comment type="caution">
    <text evidence="2">The sequence shown here is derived from an EMBL/GenBank/DDBJ whole genome shotgun (WGS) entry which is preliminary data.</text>
</comment>
<dbReference type="CDD" id="cd07996">
    <property type="entry name" value="WGR_MMR_like"/>
    <property type="match status" value="1"/>
</dbReference>
<keyword evidence="3" id="KW-1185">Reference proteome</keyword>
<evidence type="ECO:0000313" key="2">
    <source>
        <dbReference type="EMBL" id="MTW22600.1"/>
    </source>
</evidence>
<dbReference type="OrthoDB" id="5801306at2"/>
<dbReference type="InterPro" id="IPR008893">
    <property type="entry name" value="WGR_domain"/>
</dbReference>
<sequence>MRHRWIHSEKQRYYSVVLVHDLFDQWTLIQCWGALGSHLGRLRIVHVASKQAGLKHIEAISKRRRQHGYEQQATNRT</sequence>
<name>A0A6N8EGC7_9GAMM</name>
<dbReference type="Proteomes" id="UP000434044">
    <property type="component" value="Unassembled WGS sequence"/>
</dbReference>
<dbReference type="EMBL" id="WNKT01000046">
    <property type="protein sequence ID" value="MTW22600.1"/>
    <property type="molecule type" value="Genomic_DNA"/>
</dbReference>
<accession>A0A6N8EGC7</accession>
<dbReference type="AlphaFoldDB" id="A0A6N8EGC7"/>
<dbReference type="SUPFAM" id="SSF142921">
    <property type="entry name" value="WGR domain-like"/>
    <property type="match status" value="1"/>
</dbReference>
<protein>
    <submittedName>
        <fullName evidence="2">WGR domain-containing protein</fullName>
    </submittedName>
</protein>
<dbReference type="RefSeq" id="WP_155451161.1">
    <property type="nucleotide sequence ID" value="NZ_WNKT01000046.1"/>
</dbReference>
<dbReference type="InterPro" id="IPR049809">
    <property type="entry name" value="YehF/YfeS-like_WGR"/>
</dbReference>
<dbReference type="InterPro" id="IPR036930">
    <property type="entry name" value="WGR_dom_sf"/>
</dbReference>
<gene>
    <name evidence="2" type="ORF">GJ668_16135</name>
</gene>
<feature type="domain" description="WGR" evidence="1">
    <location>
        <begin position="7"/>
        <end position="73"/>
    </location>
</feature>
<proteinExistence type="predicted"/>
<reference evidence="2 3" key="1">
    <citation type="submission" date="2019-11" db="EMBL/GenBank/DDBJ databases">
        <title>Whole-genome sequence of the anaerobic purple sulfur bacterium Allochromatium palmeri DSM 15591.</title>
        <authorList>
            <person name="Kyndt J.A."/>
            <person name="Meyer T.E."/>
        </authorList>
    </citation>
    <scope>NUCLEOTIDE SEQUENCE [LARGE SCALE GENOMIC DNA]</scope>
    <source>
        <strain evidence="2 3">DSM 15591</strain>
    </source>
</reference>